<evidence type="ECO:0000256" key="1">
    <source>
        <dbReference type="SAM" id="MobiDB-lite"/>
    </source>
</evidence>
<dbReference type="AlphaFoldDB" id="A0A426SFN0"/>
<reference evidence="2 3" key="1">
    <citation type="submission" date="2018-07" db="EMBL/GenBank/DDBJ databases">
        <title>Brachybacteriurn paraconglorneratum KCTC 9916.</title>
        <authorList>
            <person name="Li Y."/>
        </authorList>
    </citation>
    <scope>NUCLEOTIDE SEQUENCE [LARGE SCALE GENOMIC DNA]</scope>
    <source>
        <strain evidence="2 3">KCTC 9916</strain>
    </source>
</reference>
<sequence>MGFYGMDTAETEAFGELLGTDRARISSRIDELAGVIAGLDGFWRGPDASAFSSTWESLRGGAITSALDRLETMRMELRDHIEEQDTASGDSESVPAGSGAGGEAAGDDSGGLPSFPGAFLPNDWEDALGQGIGALGTGLDALGERLPSYLYETRAADIFARGGEDALVPFLKNADMFRVAGEVAGPIGDVVGGVAAGWDRWEADASDPSLSDGERWGRALLDGGANMGGAMGGAAAGAAIGSVVPGVGTVIGGVVGGMIGGWAGGGLANWGVDALLD</sequence>
<dbReference type="InterPro" id="IPR036689">
    <property type="entry name" value="ESAT-6-like_sf"/>
</dbReference>
<proteinExistence type="predicted"/>
<feature type="region of interest" description="Disordered" evidence="1">
    <location>
        <begin position="82"/>
        <end position="116"/>
    </location>
</feature>
<evidence type="ECO:0000313" key="2">
    <source>
        <dbReference type="EMBL" id="RRR16976.1"/>
    </source>
</evidence>
<protein>
    <recommendedName>
        <fullName evidence="4">WXG100 family type VII secretion target</fullName>
    </recommendedName>
</protein>
<dbReference type="SUPFAM" id="SSF140453">
    <property type="entry name" value="EsxAB dimer-like"/>
    <property type="match status" value="1"/>
</dbReference>
<keyword evidence="3" id="KW-1185">Reference proteome</keyword>
<dbReference type="Gene3D" id="1.10.287.1060">
    <property type="entry name" value="ESAT-6-like"/>
    <property type="match status" value="1"/>
</dbReference>
<gene>
    <name evidence="2" type="ORF">DS079_16650</name>
</gene>
<evidence type="ECO:0000313" key="3">
    <source>
        <dbReference type="Proteomes" id="UP000274327"/>
    </source>
</evidence>
<comment type="caution">
    <text evidence="2">The sequence shown here is derived from an EMBL/GenBank/DDBJ whole genome shotgun (WGS) entry which is preliminary data.</text>
</comment>
<evidence type="ECO:0008006" key="4">
    <source>
        <dbReference type="Google" id="ProtNLM"/>
    </source>
</evidence>
<organism evidence="2 3">
    <name type="scientific">Brachybacterium paraconglomeratum</name>
    <dbReference type="NCBI Taxonomy" id="173362"/>
    <lineage>
        <taxon>Bacteria</taxon>
        <taxon>Bacillati</taxon>
        <taxon>Actinomycetota</taxon>
        <taxon>Actinomycetes</taxon>
        <taxon>Micrococcales</taxon>
        <taxon>Dermabacteraceae</taxon>
        <taxon>Brachybacterium</taxon>
    </lineage>
</organism>
<accession>A0A426SFN0</accession>
<dbReference type="Proteomes" id="UP000274327">
    <property type="component" value="Unassembled WGS sequence"/>
</dbReference>
<name>A0A426SFN0_9MICO</name>
<dbReference type="EMBL" id="QOCI01000022">
    <property type="protein sequence ID" value="RRR16976.1"/>
    <property type="molecule type" value="Genomic_DNA"/>
</dbReference>